<sequence length="548" mass="59985">MTDPTKLDAWGALSQLARTDGQKHLRDLFAEDEGRFERFSYEAAGLFLDASKTRVTPAVTDALLALAEQAGVEKKRRGMFSGEAINGTEGRAVLHVALRDNRTGKYSVDGEDILPGILDVRERMKAFTDAVTSGERKGATGKPLTTVVNIGIGGSDLGPVMVTEALRPYHLEGREVHYVSNVDGTHLSEVLRQVDPETTLFCIASKTFTTQETMTNAQSARDWFLKSGRSEADIAKHFVALSTNHQATSEFGIDSDNVFGFWDWVGGRYSLWSAIGLPIALTVGWDAFEDLLSGAHAMDRHFEEAPAAENLPMMMGLIGLWHRTFLDMPAVACLPYDQSLLRLPAYLQQADMESNGKGRRTDGSKVDYETGPIVFGEPGTNGQHAFYQLIHQGTTEMLCEFIAPAVSHNPLGDHHEKLLANFLAQPEALMVGVTEEEAFSQLKEQGESDEEANRLKGHKAFPGNRPSISILMQKLTPETLGALIALYEHKIFVQGAVWGVNSYDQFGVELGKVLAKPILAELKGEADADHDRSTSGLIARIRSLRAGV</sequence>
<protein>
    <recommendedName>
        <fullName evidence="7">Glucose-6-phosphate isomerase</fullName>
        <shortName evidence="7">GPI</shortName>
        <ecNumber evidence="7">5.3.1.9</ecNumber>
    </recommendedName>
    <alternativeName>
        <fullName evidence="7">Phosphoglucose isomerase</fullName>
        <shortName evidence="7">PGI</shortName>
    </alternativeName>
    <alternativeName>
        <fullName evidence="7">Phosphohexose isomerase</fullName>
        <shortName evidence="7">PHI</shortName>
    </alternativeName>
</protein>
<dbReference type="Gene3D" id="1.10.1390.10">
    <property type="match status" value="1"/>
</dbReference>
<dbReference type="PANTHER" id="PTHR11469">
    <property type="entry name" value="GLUCOSE-6-PHOSPHATE ISOMERASE"/>
    <property type="match status" value="1"/>
</dbReference>
<comment type="function">
    <text evidence="7">Catalyzes the reversible isomerization of glucose-6-phosphate to fructose-6-phosphate.</text>
</comment>
<dbReference type="GO" id="GO:0048029">
    <property type="term" value="F:monosaccharide binding"/>
    <property type="evidence" value="ECO:0007669"/>
    <property type="project" value="TreeGrafter"/>
</dbReference>
<dbReference type="PRINTS" id="PR00662">
    <property type="entry name" value="G6PISOMERASE"/>
</dbReference>
<dbReference type="GO" id="GO:0005829">
    <property type="term" value="C:cytosol"/>
    <property type="evidence" value="ECO:0007669"/>
    <property type="project" value="TreeGrafter"/>
</dbReference>
<keyword evidence="4 7" id="KW-0324">Glycolysis</keyword>
<evidence type="ECO:0000256" key="3">
    <source>
        <dbReference type="ARBA" id="ARBA00022432"/>
    </source>
</evidence>
<feature type="active site" evidence="7">
    <location>
        <position position="384"/>
    </location>
</feature>
<dbReference type="RefSeq" id="WP_173199832.1">
    <property type="nucleotide sequence ID" value="NZ_JABFCX010000003.1"/>
</dbReference>
<organism evidence="9 10">
    <name type="scientific">Parvularcula mediterranea</name>
    <dbReference type="NCBI Taxonomy" id="2732508"/>
    <lineage>
        <taxon>Bacteria</taxon>
        <taxon>Pseudomonadati</taxon>
        <taxon>Pseudomonadota</taxon>
        <taxon>Alphaproteobacteria</taxon>
        <taxon>Parvularculales</taxon>
        <taxon>Parvularculaceae</taxon>
        <taxon>Parvularcula</taxon>
    </lineage>
</organism>
<dbReference type="InterPro" id="IPR035482">
    <property type="entry name" value="SIS_PGI_2"/>
</dbReference>
<dbReference type="Gene3D" id="3.40.50.10490">
    <property type="entry name" value="Glucose-6-phosphate isomerase like protein, domain 1"/>
    <property type="match status" value="2"/>
</dbReference>
<comment type="subcellular location">
    <subcellularLocation>
        <location evidence="7">Cytoplasm</location>
    </subcellularLocation>
</comment>
<keyword evidence="5 7" id="KW-0413">Isomerase</keyword>
<dbReference type="GO" id="GO:0006094">
    <property type="term" value="P:gluconeogenesis"/>
    <property type="evidence" value="ECO:0007669"/>
    <property type="project" value="UniProtKB-UniRule"/>
</dbReference>
<dbReference type="GO" id="GO:0006096">
    <property type="term" value="P:glycolytic process"/>
    <property type="evidence" value="ECO:0007669"/>
    <property type="project" value="UniProtKB-UniRule"/>
</dbReference>
<dbReference type="GO" id="GO:0004347">
    <property type="term" value="F:glucose-6-phosphate isomerase activity"/>
    <property type="evidence" value="ECO:0007669"/>
    <property type="project" value="UniProtKB-UniRule"/>
</dbReference>
<reference evidence="9 10" key="1">
    <citation type="submission" date="2020-05" db="EMBL/GenBank/DDBJ databases">
        <title>Parvularcula mediterraneae sp. nov., isolated from polypropylene straw from shallow seawater of the seashore of Laganas in Zakynthos island, Greece.</title>
        <authorList>
            <person name="Szabo I."/>
            <person name="Al-Omari J."/>
            <person name="Rado J."/>
            <person name="Szerdahelyi G.S."/>
        </authorList>
    </citation>
    <scope>NUCLEOTIDE SEQUENCE [LARGE SCALE GENOMIC DNA]</scope>
    <source>
        <strain evidence="9 10">ZS-1/3</strain>
    </source>
</reference>
<dbReference type="UniPathway" id="UPA00109">
    <property type="reaction ID" value="UER00181"/>
</dbReference>
<gene>
    <name evidence="7 9" type="primary">pgi</name>
    <name evidence="9" type="ORF">HK107_11345</name>
</gene>
<dbReference type="InterPro" id="IPR001672">
    <property type="entry name" value="G6P_Isomerase"/>
</dbReference>
<dbReference type="Pfam" id="PF00342">
    <property type="entry name" value="PGI"/>
    <property type="match status" value="1"/>
</dbReference>
<feature type="active site" evidence="7">
    <location>
        <position position="512"/>
    </location>
</feature>
<keyword evidence="10" id="KW-1185">Reference proteome</keyword>
<evidence type="ECO:0000313" key="10">
    <source>
        <dbReference type="Proteomes" id="UP000536835"/>
    </source>
</evidence>
<dbReference type="PROSITE" id="PS00765">
    <property type="entry name" value="P_GLUCOSE_ISOMERASE_1"/>
    <property type="match status" value="1"/>
</dbReference>
<comment type="caution">
    <text evidence="9">The sequence shown here is derived from an EMBL/GenBank/DDBJ whole genome shotgun (WGS) entry which is preliminary data.</text>
</comment>
<dbReference type="PROSITE" id="PS51463">
    <property type="entry name" value="P_GLUCOSE_ISOMERASE_3"/>
    <property type="match status" value="1"/>
</dbReference>
<keyword evidence="7" id="KW-0963">Cytoplasm</keyword>
<comment type="pathway">
    <text evidence="7">Carbohydrate biosynthesis; gluconeogenesis.</text>
</comment>
<evidence type="ECO:0000256" key="6">
    <source>
        <dbReference type="ARBA" id="ARBA00029321"/>
    </source>
</evidence>
<evidence type="ECO:0000313" key="9">
    <source>
        <dbReference type="EMBL" id="NNU16913.1"/>
    </source>
</evidence>
<dbReference type="EC" id="5.3.1.9" evidence="7"/>
<dbReference type="GO" id="GO:0097367">
    <property type="term" value="F:carbohydrate derivative binding"/>
    <property type="evidence" value="ECO:0007669"/>
    <property type="project" value="InterPro"/>
</dbReference>
<comment type="catalytic activity">
    <reaction evidence="6 7 8">
        <text>alpha-D-glucose 6-phosphate = beta-D-fructose 6-phosphate</text>
        <dbReference type="Rhea" id="RHEA:11816"/>
        <dbReference type="ChEBI" id="CHEBI:57634"/>
        <dbReference type="ChEBI" id="CHEBI:58225"/>
        <dbReference type="EC" id="5.3.1.9"/>
    </reaction>
</comment>
<dbReference type="InterPro" id="IPR018189">
    <property type="entry name" value="Phosphoglucose_isomerase_CS"/>
</dbReference>
<dbReference type="CDD" id="cd05016">
    <property type="entry name" value="SIS_PGI_2"/>
    <property type="match status" value="1"/>
</dbReference>
<dbReference type="SUPFAM" id="SSF53697">
    <property type="entry name" value="SIS domain"/>
    <property type="match status" value="1"/>
</dbReference>
<dbReference type="UniPathway" id="UPA00138"/>
<evidence type="ECO:0000256" key="8">
    <source>
        <dbReference type="RuleBase" id="RU000612"/>
    </source>
</evidence>
<dbReference type="InterPro" id="IPR046348">
    <property type="entry name" value="SIS_dom_sf"/>
</dbReference>
<evidence type="ECO:0000256" key="1">
    <source>
        <dbReference type="ARBA" id="ARBA00004926"/>
    </source>
</evidence>
<evidence type="ECO:0000256" key="7">
    <source>
        <dbReference type="HAMAP-Rule" id="MF_00473"/>
    </source>
</evidence>
<accession>A0A7Y3W5V7</accession>
<dbReference type="HAMAP" id="MF_00473">
    <property type="entry name" value="G6P_isomerase"/>
    <property type="match status" value="1"/>
</dbReference>
<dbReference type="PANTHER" id="PTHR11469:SF1">
    <property type="entry name" value="GLUCOSE-6-PHOSPHATE ISOMERASE"/>
    <property type="match status" value="1"/>
</dbReference>
<dbReference type="PROSITE" id="PS00174">
    <property type="entry name" value="P_GLUCOSE_ISOMERASE_2"/>
    <property type="match status" value="1"/>
</dbReference>
<dbReference type="EMBL" id="JABFCX010000003">
    <property type="protein sequence ID" value="NNU16913.1"/>
    <property type="molecule type" value="Genomic_DNA"/>
</dbReference>
<dbReference type="Proteomes" id="UP000536835">
    <property type="component" value="Unassembled WGS sequence"/>
</dbReference>
<evidence type="ECO:0000256" key="2">
    <source>
        <dbReference type="ARBA" id="ARBA00006604"/>
    </source>
</evidence>
<name>A0A7Y3W5V7_9PROT</name>
<feature type="active site" description="Proton donor" evidence="7">
    <location>
        <position position="353"/>
    </location>
</feature>
<comment type="pathway">
    <text evidence="1 7 8">Carbohydrate degradation; glycolysis; D-glyceraldehyde 3-phosphate and glycerone phosphate from D-glucose: step 2/4.</text>
</comment>
<dbReference type="NCBIfam" id="NF001211">
    <property type="entry name" value="PRK00179.1"/>
    <property type="match status" value="1"/>
</dbReference>
<dbReference type="InterPro" id="IPR035476">
    <property type="entry name" value="SIS_PGI_1"/>
</dbReference>
<dbReference type="GO" id="GO:0051156">
    <property type="term" value="P:glucose 6-phosphate metabolic process"/>
    <property type="evidence" value="ECO:0007669"/>
    <property type="project" value="TreeGrafter"/>
</dbReference>
<evidence type="ECO:0000256" key="4">
    <source>
        <dbReference type="ARBA" id="ARBA00023152"/>
    </source>
</evidence>
<dbReference type="FunFam" id="3.40.50.10490:FF:000004">
    <property type="entry name" value="Glucose-6-phosphate isomerase"/>
    <property type="match status" value="1"/>
</dbReference>
<dbReference type="CDD" id="cd05015">
    <property type="entry name" value="SIS_PGI_1"/>
    <property type="match status" value="1"/>
</dbReference>
<keyword evidence="3 7" id="KW-0312">Gluconeogenesis</keyword>
<proteinExistence type="inferred from homology"/>
<evidence type="ECO:0000256" key="5">
    <source>
        <dbReference type="ARBA" id="ARBA00023235"/>
    </source>
</evidence>
<dbReference type="InterPro" id="IPR023096">
    <property type="entry name" value="G6P_Isomerase_C"/>
</dbReference>
<dbReference type="AlphaFoldDB" id="A0A7Y3W5V7"/>
<comment type="similarity">
    <text evidence="2 7 8">Belongs to the GPI family.</text>
</comment>